<name>B9XCD2_PEDPL</name>
<proteinExistence type="predicted"/>
<dbReference type="AlphaFoldDB" id="B9XCD2"/>
<gene>
    <name evidence="1" type="ORF">Cflav_PD5235</name>
</gene>
<evidence type="ECO:0000313" key="2">
    <source>
        <dbReference type="Proteomes" id="UP000003688"/>
    </source>
</evidence>
<sequence>MVEPEIKDYEIYLELDDLRHEVWRKLKHWFSRVYPLV</sequence>
<keyword evidence="2" id="KW-1185">Reference proteome</keyword>
<dbReference type="Proteomes" id="UP000003688">
    <property type="component" value="Unassembled WGS sequence"/>
</dbReference>
<reference evidence="1 2" key="1">
    <citation type="journal article" date="2011" name="J. Bacteriol.">
        <title>Genome sequence of 'Pedosphaera parvula' Ellin514, an aerobic Verrucomicrobial isolate from pasture soil.</title>
        <authorList>
            <person name="Kant R."/>
            <person name="van Passel M.W."/>
            <person name="Sangwan P."/>
            <person name="Palva A."/>
            <person name="Lucas S."/>
            <person name="Copeland A."/>
            <person name="Lapidus A."/>
            <person name="Glavina Del Rio T."/>
            <person name="Dalin E."/>
            <person name="Tice H."/>
            <person name="Bruce D."/>
            <person name="Goodwin L."/>
            <person name="Pitluck S."/>
            <person name="Chertkov O."/>
            <person name="Larimer F.W."/>
            <person name="Land M.L."/>
            <person name="Hauser L."/>
            <person name="Brettin T.S."/>
            <person name="Detter J.C."/>
            <person name="Han S."/>
            <person name="de Vos W.M."/>
            <person name="Janssen P.H."/>
            <person name="Smidt H."/>
        </authorList>
    </citation>
    <scope>NUCLEOTIDE SEQUENCE [LARGE SCALE GENOMIC DNA]</scope>
    <source>
        <strain evidence="1 2">Ellin514</strain>
    </source>
</reference>
<dbReference type="STRING" id="320771.Cflav_PD5235"/>
<accession>B9XCD2</accession>
<dbReference type="EMBL" id="ABOX02000004">
    <property type="protein sequence ID" value="EEF62600.1"/>
    <property type="molecule type" value="Genomic_DNA"/>
</dbReference>
<protein>
    <submittedName>
        <fullName evidence="1">Uncharacterized protein</fullName>
    </submittedName>
</protein>
<evidence type="ECO:0000313" key="1">
    <source>
        <dbReference type="EMBL" id="EEF62600.1"/>
    </source>
</evidence>
<comment type="caution">
    <text evidence="1">The sequence shown here is derived from an EMBL/GenBank/DDBJ whole genome shotgun (WGS) entry which is preliminary data.</text>
</comment>
<organism evidence="1 2">
    <name type="scientific">Pedosphaera parvula (strain Ellin514)</name>
    <dbReference type="NCBI Taxonomy" id="320771"/>
    <lineage>
        <taxon>Bacteria</taxon>
        <taxon>Pseudomonadati</taxon>
        <taxon>Verrucomicrobiota</taxon>
        <taxon>Pedosphaerae</taxon>
        <taxon>Pedosphaerales</taxon>
        <taxon>Pedosphaeraceae</taxon>
        <taxon>Pedosphaera</taxon>
    </lineage>
</organism>